<dbReference type="InterPro" id="IPR003959">
    <property type="entry name" value="ATPase_AAA_core"/>
</dbReference>
<dbReference type="Proteomes" id="UP000800200">
    <property type="component" value="Unassembled WGS sequence"/>
</dbReference>
<dbReference type="EMBL" id="ML994610">
    <property type="protein sequence ID" value="KAF2195736.1"/>
    <property type="molecule type" value="Genomic_DNA"/>
</dbReference>
<organism evidence="3 4">
    <name type="scientific">Zopfia rhizophila CBS 207.26</name>
    <dbReference type="NCBI Taxonomy" id="1314779"/>
    <lineage>
        <taxon>Eukaryota</taxon>
        <taxon>Fungi</taxon>
        <taxon>Dikarya</taxon>
        <taxon>Ascomycota</taxon>
        <taxon>Pezizomycotina</taxon>
        <taxon>Dothideomycetes</taxon>
        <taxon>Dothideomycetes incertae sedis</taxon>
        <taxon>Zopfiaceae</taxon>
        <taxon>Zopfia</taxon>
    </lineage>
</organism>
<name>A0A6A6F0T0_9PEZI</name>
<dbReference type="InterPro" id="IPR056599">
    <property type="entry name" value="AAA_lid_fung"/>
</dbReference>
<reference evidence="3" key="1">
    <citation type="journal article" date="2020" name="Stud. Mycol.">
        <title>101 Dothideomycetes genomes: a test case for predicting lifestyles and emergence of pathogens.</title>
        <authorList>
            <person name="Haridas S."/>
            <person name="Albert R."/>
            <person name="Binder M."/>
            <person name="Bloem J."/>
            <person name="Labutti K."/>
            <person name="Salamov A."/>
            <person name="Andreopoulos B."/>
            <person name="Baker S."/>
            <person name="Barry K."/>
            <person name="Bills G."/>
            <person name="Bluhm B."/>
            <person name="Cannon C."/>
            <person name="Castanera R."/>
            <person name="Culley D."/>
            <person name="Daum C."/>
            <person name="Ezra D."/>
            <person name="Gonzalez J."/>
            <person name="Henrissat B."/>
            <person name="Kuo A."/>
            <person name="Liang C."/>
            <person name="Lipzen A."/>
            <person name="Lutzoni F."/>
            <person name="Magnuson J."/>
            <person name="Mondo S."/>
            <person name="Nolan M."/>
            <person name="Ohm R."/>
            <person name="Pangilinan J."/>
            <person name="Park H.-J."/>
            <person name="Ramirez L."/>
            <person name="Alfaro M."/>
            <person name="Sun H."/>
            <person name="Tritt A."/>
            <person name="Yoshinaga Y."/>
            <person name="Zwiers L.-H."/>
            <person name="Turgeon B."/>
            <person name="Goodwin S."/>
            <person name="Spatafora J."/>
            <person name="Crous P."/>
            <person name="Grigoriev I."/>
        </authorList>
    </citation>
    <scope>NUCLEOTIDE SEQUENCE</scope>
    <source>
        <strain evidence="3">CBS 207.26</strain>
    </source>
</reference>
<protein>
    <submittedName>
        <fullName evidence="3">P-loop containing nucleoside triphosphate hydrolase protein</fullName>
    </submittedName>
</protein>
<accession>A0A6A6F0T0</accession>
<dbReference type="InterPro" id="IPR003593">
    <property type="entry name" value="AAA+_ATPase"/>
</dbReference>
<dbReference type="GO" id="GO:0016887">
    <property type="term" value="F:ATP hydrolysis activity"/>
    <property type="evidence" value="ECO:0007669"/>
    <property type="project" value="InterPro"/>
</dbReference>
<dbReference type="PANTHER" id="PTHR46411">
    <property type="entry name" value="FAMILY ATPASE, PUTATIVE-RELATED"/>
    <property type="match status" value="1"/>
</dbReference>
<feature type="region of interest" description="Disordered" evidence="1">
    <location>
        <begin position="1"/>
        <end position="43"/>
    </location>
</feature>
<evidence type="ECO:0000259" key="2">
    <source>
        <dbReference type="SMART" id="SM00382"/>
    </source>
</evidence>
<dbReference type="Gene3D" id="3.40.50.300">
    <property type="entry name" value="P-loop containing nucleotide triphosphate hydrolases"/>
    <property type="match status" value="1"/>
</dbReference>
<dbReference type="Pfam" id="PF22942">
    <property type="entry name" value="DUF7025"/>
    <property type="match status" value="1"/>
</dbReference>
<evidence type="ECO:0000256" key="1">
    <source>
        <dbReference type="SAM" id="MobiDB-lite"/>
    </source>
</evidence>
<dbReference type="SUPFAM" id="SSF52540">
    <property type="entry name" value="P-loop containing nucleoside triphosphate hydrolases"/>
    <property type="match status" value="1"/>
</dbReference>
<feature type="compositionally biased region" description="Basic residues" evidence="1">
    <location>
        <begin position="19"/>
        <end position="28"/>
    </location>
</feature>
<keyword evidence="4" id="KW-1185">Reference proteome</keyword>
<dbReference type="GO" id="GO:0005524">
    <property type="term" value="F:ATP binding"/>
    <property type="evidence" value="ECO:0007669"/>
    <property type="project" value="InterPro"/>
</dbReference>
<dbReference type="SMART" id="SM00382">
    <property type="entry name" value="AAA"/>
    <property type="match status" value="1"/>
</dbReference>
<evidence type="ECO:0000313" key="3">
    <source>
        <dbReference type="EMBL" id="KAF2195736.1"/>
    </source>
</evidence>
<dbReference type="OrthoDB" id="10042665at2759"/>
<dbReference type="InterPro" id="IPR027417">
    <property type="entry name" value="P-loop_NTPase"/>
</dbReference>
<dbReference type="Pfam" id="PF23232">
    <property type="entry name" value="AAA_lid_13"/>
    <property type="match status" value="1"/>
</dbReference>
<dbReference type="InterPro" id="IPR054289">
    <property type="entry name" value="DUF7025"/>
</dbReference>
<sequence length="750" mass="85899">MASSSNSPSLFPETYKKSSSAKHAKKRRLDNSNAEEQATIKWARKNALPATRIQFDDAQKSESSESSDSTTPSQLARIKYQVVHQVICSRHPGHGRALYRRPPRLYAGDGKLSVLRRRKQIREDILSEAFAEENPDVGFIVVKNYDCGKYHDELTARDAFKSLPGPIAKALGKTRGQVLYLNEDGPEADVEIENIHFVAHHLKSAMRDIRALYPQYFGATGSADTLEAPYLGFYHLRSILAEHLFALPHGTKRDNIACLVRYIQTARAQEYKEADDLFAEGKVTRRHFAKLFGPGDIVIRRTDDGPIGYMIAGFPTSSEQTVDLDCWNWDFDGAFAKKRSRCRVTWPSSADIVTIKSLALYPLKYDVCGMRQRLHDRGHQFWLCRKQRLVECDFLAASFDFRATSDRYMIDLKTYKNLHPPPDQEQRAERQLTTSLQLECAEHPPDDDFLLLLPATIRGYGFNDKEWRMLPVEQIRDIRWSSDTFDSRLVLDYKKKELIKALVTVHSSSSTKQQKSDIIEGKGKGLILLLHGGPGTGKTLTAESIAEYAQRPLYRVTCGDIGTNPESVEKYLDSVLYIGTIWRCVVLLDEADVFLEERTPTDLKRNALVSVFLRTLEYYEGILVLTSNRVCTFDEAFKSRVQLAMRYPPLDFEDRLEVWHMFFRDMLEGDERVKRDELNGRVDMLARHDLNGRQIRNVINTARQLARYKKEILAYTHIDQALQVAKEFEEYVSRTKGHSDEEFAKAEGLR</sequence>
<dbReference type="PANTHER" id="PTHR46411:SF2">
    <property type="entry name" value="AAA+ ATPASE DOMAIN-CONTAINING PROTEIN"/>
    <property type="match status" value="1"/>
</dbReference>
<dbReference type="Pfam" id="PF00004">
    <property type="entry name" value="AAA"/>
    <property type="match status" value="1"/>
</dbReference>
<gene>
    <name evidence="3" type="ORF">K469DRAFT_17651</name>
</gene>
<keyword evidence="3" id="KW-0378">Hydrolase</keyword>
<proteinExistence type="predicted"/>
<evidence type="ECO:0000313" key="4">
    <source>
        <dbReference type="Proteomes" id="UP000800200"/>
    </source>
</evidence>
<feature type="domain" description="AAA+ ATPase" evidence="2">
    <location>
        <begin position="524"/>
        <end position="649"/>
    </location>
</feature>
<dbReference type="AlphaFoldDB" id="A0A6A6F0T0"/>